<feature type="region of interest" description="Disordered" evidence="1">
    <location>
        <begin position="56"/>
        <end position="76"/>
    </location>
</feature>
<feature type="compositionally biased region" description="Low complexity" evidence="1">
    <location>
        <begin position="56"/>
        <end position="70"/>
    </location>
</feature>
<name>A0A3M6UZZ7_POCDA</name>
<dbReference type="Proteomes" id="UP000275408">
    <property type="component" value="Unassembled WGS sequence"/>
</dbReference>
<sequence>MVALRERVKRRPVLLGNTHPENGSPRYGAVVSAVNRRETDGRVPENFRNLFQPYTARASSRQQSVSSAPATKRRKRNTTVLFSKRDAWTHEFFCLADKKQLAVRGRSFKIQLQQAGQGRKKICFNSKTNATDVMTKQEESYLRFLVSVNIHRWVVIALAILTDASVYDVGDCVARPQAMWI</sequence>
<dbReference type="EMBL" id="RCHS01000387">
    <property type="protein sequence ID" value="RMX59210.1"/>
    <property type="molecule type" value="Genomic_DNA"/>
</dbReference>
<proteinExistence type="predicted"/>
<evidence type="ECO:0000256" key="1">
    <source>
        <dbReference type="SAM" id="MobiDB-lite"/>
    </source>
</evidence>
<accession>A0A3M6UZZ7</accession>
<protein>
    <submittedName>
        <fullName evidence="2">Uncharacterized protein</fullName>
    </submittedName>
</protein>
<keyword evidence="3" id="KW-1185">Reference proteome</keyword>
<dbReference type="AlphaFoldDB" id="A0A3M6UZZ7"/>
<gene>
    <name evidence="2" type="ORF">pdam_00007736</name>
</gene>
<evidence type="ECO:0000313" key="3">
    <source>
        <dbReference type="Proteomes" id="UP000275408"/>
    </source>
</evidence>
<comment type="caution">
    <text evidence="2">The sequence shown here is derived from an EMBL/GenBank/DDBJ whole genome shotgun (WGS) entry which is preliminary data.</text>
</comment>
<evidence type="ECO:0000313" key="2">
    <source>
        <dbReference type="EMBL" id="RMX59210.1"/>
    </source>
</evidence>
<organism evidence="2 3">
    <name type="scientific">Pocillopora damicornis</name>
    <name type="common">Cauliflower coral</name>
    <name type="synonym">Millepora damicornis</name>
    <dbReference type="NCBI Taxonomy" id="46731"/>
    <lineage>
        <taxon>Eukaryota</taxon>
        <taxon>Metazoa</taxon>
        <taxon>Cnidaria</taxon>
        <taxon>Anthozoa</taxon>
        <taxon>Hexacorallia</taxon>
        <taxon>Scleractinia</taxon>
        <taxon>Astrocoeniina</taxon>
        <taxon>Pocilloporidae</taxon>
        <taxon>Pocillopora</taxon>
    </lineage>
</organism>
<reference evidence="2 3" key="1">
    <citation type="journal article" date="2018" name="Sci. Rep.">
        <title>Comparative analysis of the Pocillopora damicornis genome highlights role of immune system in coral evolution.</title>
        <authorList>
            <person name="Cunning R."/>
            <person name="Bay R.A."/>
            <person name="Gillette P."/>
            <person name="Baker A.C."/>
            <person name="Traylor-Knowles N."/>
        </authorList>
    </citation>
    <scope>NUCLEOTIDE SEQUENCE [LARGE SCALE GENOMIC DNA]</scope>
    <source>
        <strain evidence="2">RSMAS</strain>
        <tissue evidence="2">Whole animal</tissue>
    </source>
</reference>